<sequence>MTVTPTTPQVRQGQLPTGERYIYEIWGDLTTGQTPLLLVHPVGVGLWRRFWQRFCQAWCAQSDRPLIVPDLLGCGDSDMDQKPYSPQNWAEQLAHLLQIEIQQPAIVVAQGALMPAAVALAEIQPELVLGLAFSGPPAWRVIERKQTAQQQRRLWRLFCSPLGWLFFQYARTPFFLRRFSQRQLFARAEQVDREWMQLLAEGSRKKASRHAVYAFLSRNWQQGWGDRLAKMTQPTLLLFGEGASSISRDGWKEDARDRLQAYAQVMPCNQGQILPGRNVLPYEATAAFIAALTEFCANYFTPQQFNDAVQ</sequence>
<evidence type="ECO:0000259" key="1">
    <source>
        <dbReference type="Pfam" id="PF12697"/>
    </source>
</evidence>
<organism evidence="2 3">
    <name type="scientific">Synechococcus sp. (strain ATCC 27144 / PCC 6301 / SAUG 1402/1)</name>
    <name type="common">Anacystis nidulans</name>
    <dbReference type="NCBI Taxonomy" id="269084"/>
    <lineage>
        <taxon>Bacteria</taxon>
        <taxon>Bacillati</taxon>
        <taxon>Cyanobacteriota</taxon>
        <taxon>Cyanophyceae</taxon>
        <taxon>Synechococcales</taxon>
        <taxon>Synechococcaceae</taxon>
        <taxon>Synechococcus</taxon>
    </lineage>
</organism>
<dbReference type="EMBL" id="AP008231">
    <property type="protein sequence ID" value="BAD80125.1"/>
    <property type="molecule type" value="Genomic_DNA"/>
</dbReference>
<dbReference type="PANTHER" id="PTHR43689">
    <property type="entry name" value="HYDROLASE"/>
    <property type="match status" value="1"/>
</dbReference>
<dbReference type="Proteomes" id="UP000001175">
    <property type="component" value="Chromosome"/>
</dbReference>
<dbReference type="Pfam" id="PF12697">
    <property type="entry name" value="Abhydrolase_6"/>
    <property type="match status" value="1"/>
</dbReference>
<dbReference type="RefSeq" id="WP_011244245.1">
    <property type="nucleotide sequence ID" value="NC_006576.1"/>
</dbReference>
<gene>
    <name evidence="2" type="ordered locus">syc1935_c</name>
</gene>
<dbReference type="AlphaFoldDB" id="A0A0H3K4D7"/>
<dbReference type="KEGG" id="syc:syc1935_c"/>
<dbReference type="Gene3D" id="3.40.50.1820">
    <property type="entry name" value="alpha/beta hydrolase"/>
    <property type="match status" value="1"/>
</dbReference>
<dbReference type="GeneID" id="72431040"/>
<reference evidence="2 3" key="1">
    <citation type="journal article" date="2007" name="Photosyn. Res.">
        <title>Complete nucleotide sequence of the freshwater unicellular cyanobacterium Synechococcus elongatus PCC 6301 chromosome: gene content and organization.</title>
        <authorList>
            <person name="Sugita C."/>
            <person name="Ogata K."/>
            <person name="Shikata M."/>
            <person name="Jikuya H."/>
            <person name="Takano J."/>
            <person name="Furumichi M."/>
            <person name="Kanehisa M."/>
            <person name="Omata T."/>
            <person name="Sugiura M."/>
            <person name="Sugita M."/>
        </authorList>
    </citation>
    <scope>NUCLEOTIDE SEQUENCE [LARGE SCALE GENOMIC DNA]</scope>
    <source>
        <strain evidence="3">ATCC 27144 / PCC 6301 / SAUG 1402/1</strain>
    </source>
</reference>
<dbReference type="InterPro" id="IPR029058">
    <property type="entry name" value="AB_hydrolase_fold"/>
</dbReference>
<accession>A0A0H3K4D7</accession>
<name>A0A0H3K4D7_SYNP6</name>
<protein>
    <recommendedName>
        <fullName evidence="1">AB hydrolase-1 domain-containing protein</fullName>
    </recommendedName>
</protein>
<proteinExistence type="predicted"/>
<dbReference type="PANTHER" id="PTHR43689:SF8">
    <property type="entry name" value="ALPHA_BETA-HYDROLASES SUPERFAMILY PROTEIN"/>
    <property type="match status" value="1"/>
</dbReference>
<dbReference type="SUPFAM" id="SSF53474">
    <property type="entry name" value="alpha/beta-Hydrolases"/>
    <property type="match status" value="1"/>
</dbReference>
<evidence type="ECO:0000313" key="3">
    <source>
        <dbReference type="Proteomes" id="UP000001175"/>
    </source>
</evidence>
<dbReference type="InterPro" id="IPR000073">
    <property type="entry name" value="AB_hydrolase_1"/>
</dbReference>
<evidence type="ECO:0000313" key="2">
    <source>
        <dbReference type="EMBL" id="BAD80125.1"/>
    </source>
</evidence>
<dbReference type="eggNOG" id="COG0596">
    <property type="taxonomic scope" value="Bacteria"/>
</dbReference>
<feature type="domain" description="AB hydrolase-1" evidence="1">
    <location>
        <begin position="36"/>
        <end position="290"/>
    </location>
</feature>